<feature type="binding site" evidence="7 9">
    <location>
        <position position="113"/>
    </location>
    <ligand>
        <name>3-methyl-2-oxobutanoate</name>
        <dbReference type="ChEBI" id="CHEBI:11851"/>
    </ligand>
</feature>
<feature type="active site" description="Proton acceptor" evidence="7 8">
    <location>
        <position position="182"/>
    </location>
</feature>
<dbReference type="Proteomes" id="UP000192468">
    <property type="component" value="Unassembled WGS sequence"/>
</dbReference>
<comment type="catalytic activity">
    <reaction evidence="7">
        <text>(6R)-5,10-methylene-5,6,7,8-tetrahydrofolate + 3-methyl-2-oxobutanoate + H2O = 2-dehydropantoate + (6S)-5,6,7,8-tetrahydrofolate</text>
        <dbReference type="Rhea" id="RHEA:11824"/>
        <dbReference type="ChEBI" id="CHEBI:11561"/>
        <dbReference type="ChEBI" id="CHEBI:11851"/>
        <dbReference type="ChEBI" id="CHEBI:15377"/>
        <dbReference type="ChEBI" id="CHEBI:15636"/>
        <dbReference type="ChEBI" id="CHEBI:57453"/>
        <dbReference type="EC" id="2.1.2.11"/>
    </reaction>
</comment>
<dbReference type="InterPro" id="IPR003700">
    <property type="entry name" value="Pantoate_hydroxy_MeTrfase"/>
</dbReference>
<comment type="subunit">
    <text evidence="3 7">Homodecamer; pentamer of dimers.</text>
</comment>
<keyword evidence="7" id="KW-0963">Cytoplasm</keyword>
<keyword evidence="11" id="KW-0489">Methyltransferase</keyword>
<dbReference type="Gene3D" id="3.20.20.60">
    <property type="entry name" value="Phosphoenolpyruvate-binding domains"/>
    <property type="match status" value="1"/>
</dbReference>
<dbReference type="CDD" id="cd06557">
    <property type="entry name" value="KPHMT-like"/>
    <property type="match status" value="1"/>
</dbReference>
<comment type="subcellular location">
    <subcellularLocation>
        <location evidence="7">Cytoplasm</location>
    </subcellularLocation>
</comment>
<feature type="binding site" evidence="7 10">
    <location>
        <position position="83"/>
    </location>
    <ligand>
        <name>Mg(2+)</name>
        <dbReference type="ChEBI" id="CHEBI:18420"/>
    </ligand>
</feature>
<evidence type="ECO:0000313" key="11">
    <source>
        <dbReference type="EMBL" id="SMC25825.1"/>
    </source>
</evidence>
<evidence type="ECO:0000256" key="7">
    <source>
        <dbReference type="HAMAP-Rule" id="MF_00156"/>
    </source>
</evidence>
<reference evidence="11 12" key="1">
    <citation type="submission" date="2017-04" db="EMBL/GenBank/DDBJ databases">
        <authorList>
            <person name="Afonso C.L."/>
            <person name="Miller P.J."/>
            <person name="Scott M.A."/>
            <person name="Spackman E."/>
            <person name="Goraichik I."/>
            <person name="Dimitrov K.M."/>
            <person name="Suarez D.L."/>
            <person name="Swayne D.E."/>
        </authorList>
    </citation>
    <scope>NUCLEOTIDE SEQUENCE [LARGE SCALE GENOMIC DNA]</scope>
    <source>
        <strain evidence="11 12">DSM 12555</strain>
    </source>
</reference>
<dbReference type="HAMAP" id="MF_00156">
    <property type="entry name" value="PanB"/>
    <property type="match status" value="1"/>
</dbReference>
<comment type="function">
    <text evidence="6 7">Catalyzes the reversible reaction in which hydroxymethyl group from 5,10-methylenetetrahydrofolate is transferred onto alpha-ketoisovalerate to form ketopantoate.</text>
</comment>
<comment type="pathway">
    <text evidence="1 7">Cofactor biosynthesis; (R)-pantothenate biosynthesis; (R)-pantoate from 3-methyl-2-oxobutanoate: step 1/2.</text>
</comment>
<protein>
    <recommendedName>
        <fullName evidence="7">3-methyl-2-oxobutanoate hydroxymethyltransferase</fullName>
        <ecNumber evidence="7">2.1.2.11</ecNumber>
    </recommendedName>
    <alternativeName>
        <fullName evidence="7">Ketopantoate hydroxymethyltransferase</fullName>
        <shortName evidence="7">KPHMT</shortName>
    </alternativeName>
</protein>
<dbReference type="UniPathway" id="UPA00028">
    <property type="reaction ID" value="UER00003"/>
</dbReference>
<keyword evidence="12" id="KW-1185">Reference proteome</keyword>
<dbReference type="GO" id="GO:0005737">
    <property type="term" value="C:cytoplasm"/>
    <property type="evidence" value="ECO:0007669"/>
    <property type="project" value="UniProtKB-SubCell"/>
</dbReference>
<feature type="binding site" evidence="7 10">
    <location>
        <position position="115"/>
    </location>
    <ligand>
        <name>Mg(2+)</name>
        <dbReference type="ChEBI" id="CHEBI:18420"/>
    </ligand>
</feature>
<evidence type="ECO:0000256" key="10">
    <source>
        <dbReference type="PIRSR" id="PIRSR000388-3"/>
    </source>
</evidence>
<evidence type="ECO:0000313" key="12">
    <source>
        <dbReference type="Proteomes" id="UP000192468"/>
    </source>
</evidence>
<dbReference type="InterPro" id="IPR015813">
    <property type="entry name" value="Pyrv/PenolPyrv_kinase-like_dom"/>
</dbReference>
<dbReference type="InterPro" id="IPR040442">
    <property type="entry name" value="Pyrv_kinase-like_dom_sf"/>
</dbReference>
<keyword evidence="5 7" id="KW-0808">Transferase</keyword>
<evidence type="ECO:0000256" key="1">
    <source>
        <dbReference type="ARBA" id="ARBA00005033"/>
    </source>
</evidence>
<dbReference type="Pfam" id="PF02548">
    <property type="entry name" value="Pantoate_transf"/>
    <property type="match status" value="1"/>
</dbReference>
<feature type="binding site" evidence="7 10">
    <location>
        <position position="44"/>
    </location>
    <ligand>
        <name>Mg(2+)</name>
        <dbReference type="ChEBI" id="CHEBI:18420"/>
    </ligand>
</feature>
<feature type="binding site" evidence="7 9">
    <location>
        <begin position="44"/>
        <end position="45"/>
    </location>
    <ligand>
        <name>3-methyl-2-oxobutanoate</name>
        <dbReference type="ChEBI" id="CHEBI:11851"/>
    </ligand>
</feature>
<gene>
    <name evidence="7" type="primary">panB</name>
    <name evidence="11" type="ORF">SAMN02745134_02592</name>
</gene>
<dbReference type="GO" id="GO:0032259">
    <property type="term" value="P:methylation"/>
    <property type="evidence" value="ECO:0007669"/>
    <property type="project" value="UniProtKB-KW"/>
</dbReference>
<dbReference type="OrthoDB" id="9781789at2"/>
<dbReference type="AlphaFoldDB" id="A0A1W1XPP2"/>
<evidence type="ECO:0000256" key="5">
    <source>
        <dbReference type="ARBA" id="ARBA00022679"/>
    </source>
</evidence>
<accession>A0A1W1XPP2</accession>
<dbReference type="GO" id="GO:0000287">
    <property type="term" value="F:magnesium ion binding"/>
    <property type="evidence" value="ECO:0007669"/>
    <property type="project" value="TreeGrafter"/>
</dbReference>
<organism evidence="11 12">
    <name type="scientific">Clostridium acidisoli DSM 12555</name>
    <dbReference type="NCBI Taxonomy" id="1121291"/>
    <lineage>
        <taxon>Bacteria</taxon>
        <taxon>Bacillati</taxon>
        <taxon>Bacillota</taxon>
        <taxon>Clostridia</taxon>
        <taxon>Eubacteriales</taxon>
        <taxon>Clostridiaceae</taxon>
        <taxon>Clostridium</taxon>
    </lineage>
</organism>
<keyword evidence="7 10" id="KW-0479">Metal-binding</keyword>
<keyword evidence="4 7" id="KW-0566">Pantothenate biosynthesis</keyword>
<dbReference type="RefSeq" id="WP_084116415.1">
    <property type="nucleotide sequence ID" value="NZ_FWXH01000010.1"/>
</dbReference>
<dbReference type="SUPFAM" id="SSF51621">
    <property type="entry name" value="Phosphoenolpyruvate/pyruvate domain"/>
    <property type="match status" value="1"/>
</dbReference>
<dbReference type="STRING" id="1121291.SAMN02745134_02592"/>
<evidence type="ECO:0000256" key="8">
    <source>
        <dbReference type="PIRSR" id="PIRSR000388-1"/>
    </source>
</evidence>
<keyword evidence="7 10" id="KW-0460">Magnesium</keyword>
<dbReference type="GO" id="GO:0015940">
    <property type="term" value="P:pantothenate biosynthetic process"/>
    <property type="evidence" value="ECO:0007669"/>
    <property type="project" value="UniProtKB-UniRule"/>
</dbReference>
<sequence>MKNNISTFLEAKQKNEKLTMLTAYDYSMAKIMDNSGINGILVGDSLGMVCLGYKDTLSVTMEDMLHHIKAVSRGSENALVVGDMPFMSYQTSVYDAVKNAGRIIQEGGAGAVKLEGGSTVYEQVKVIVKAQIPVMGHIGLTPQSVNMFGGFKIQGKDELKAKDIIEDAKKLEDAGVFSIVLEGIPYKLAKIITETVSVPTIGIGAGKYCDGQILVYQDMLGLFTDFTPKFVKSYGNAGEVIRTAFEDYIKEVKNGIFPSEKHSFNISDDIIKKLY</sequence>
<name>A0A1W1XPP2_9CLOT</name>
<evidence type="ECO:0000256" key="2">
    <source>
        <dbReference type="ARBA" id="ARBA00008676"/>
    </source>
</evidence>
<dbReference type="GO" id="GO:0003864">
    <property type="term" value="F:3-methyl-2-oxobutanoate hydroxymethyltransferase activity"/>
    <property type="evidence" value="ECO:0007669"/>
    <property type="project" value="UniProtKB-UniRule"/>
</dbReference>
<evidence type="ECO:0000256" key="9">
    <source>
        <dbReference type="PIRSR" id="PIRSR000388-2"/>
    </source>
</evidence>
<proteinExistence type="inferred from homology"/>
<dbReference type="GO" id="GO:0008168">
    <property type="term" value="F:methyltransferase activity"/>
    <property type="evidence" value="ECO:0007669"/>
    <property type="project" value="UniProtKB-KW"/>
</dbReference>
<dbReference type="PANTHER" id="PTHR20881">
    <property type="entry name" value="3-METHYL-2-OXOBUTANOATE HYDROXYMETHYLTRANSFERASE"/>
    <property type="match status" value="1"/>
</dbReference>
<evidence type="ECO:0000256" key="3">
    <source>
        <dbReference type="ARBA" id="ARBA00011424"/>
    </source>
</evidence>
<dbReference type="NCBIfam" id="TIGR00222">
    <property type="entry name" value="panB"/>
    <property type="match status" value="1"/>
</dbReference>
<comment type="similarity">
    <text evidence="2 7">Belongs to the PanB family.</text>
</comment>
<dbReference type="EC" id="2.1.2.11" evidence="7"/>
<feature type="binding site" evidence="7 9">
    <location>
        <position position="83"/>
    </location>
    <ligand>
        <name>3-methyl-2-oxobutanoate</name>
        <dbReference type="ChEBI" id="CHEBI:11851"/>
    </ligand>
</feature>
<comment type="cofactor">
    <cofactor evidence="7 10">
        <name>Mg(2+)</name>
        <dbReference type="ChEBI" id="CHEBI:18420"/>
    </cofactor>
    <text evidence="7 10">Binds 1 Mg(2+) ion per subunit.</text>
</comment>
<dbReference type="PIRSF" id="PIRSF000388">
    <property type="entry name" value="Pantoate_hydroxy_MeTrfase"/>
    <property type="match status" value="1"/>
</dbReference>
<evidence type="ECO:0000256" key="6">
    <source>
        <dbReference type="ARBA" id="ARBA00056497"/>
    </source>
</evidence>
<evidence type="ECO:0000256" key="4">
    <source>
        <dbReference type="ARBA" id="ARBA00022655"/>
    </source>
</evidence>
<dbReference type="FunFam" id="3.20.20.60:FF:000003">
    <property type="entry name" value="3-methyl-2-oxobutanoate hydroxymethyltransferase"/>
    <property type="match status" value="1"/>
</dbReference>
<dbReference type="NCBIfam" id="NF001452">
    <property type="entry name" value="PRK00311.1"/>
    <property type="match status" value="1"/>
</dbReference>
<dbReference type="EMBL" id="FWXH01000010">
    <property type="protein sequence ID" value="SMC25825.1"/>
    <property type="molecule type" value="Genomic_DNA"/>
</dbReference>
<dbReference type="PANTHER" id="PTHR20881:SF0">
    <property type="entry name" value="3-METHYL-2-OXOBUTANOATE HYDROXYMETHYLTRANSFERASE"/>
    <property type="match status" value="1"/>
</dbReference>